<comment type="caution">
    <text evidence="1">The sequence shown here is derived from an EMBL/GenBank/DDBJ whole genome shotgun (WGS) entry which is preliminary data.</text>
</comment>
<sequence length="105" mass="12286">MIVNSIFLKRPHRIEVLGLVLLIALLICRLMEKWIRKYIETNGNQITGWKKKPTKRPTSFIMTTKFLTILVARLGDRRELARPLRLEQKEFLQALNVSPDVFIAL</sequence>
<gene>
    <name evidence="1" type="ORF">MRX98_06020</name>
</gene>
<evidence type="ECO:0000313" key="2">
    <source>
        <dbReference type="Proteomes" id="UP001165427"/>
    </source>
</evidence>
<keyword evidence="2" id="KW-1185">Reference proteome</keyword>
<dbReference type="EMBL" id="JALJRB010000004">
    <property type="protein sequence ID" value="MCJ8500124.1"/>
    <property type="molecule type" value="Genomic_DNA"/>
</dbReference>
<accession>A0AA41R172</accession>
<dbReference type="AlphaFoldDB" id="A0AA41R172"/>
<organism evidence="1 2">
    <name type="scientific">Desulfatitalea alkaliphila</name>
    <dbReference type="NCBI Taxonomy" id="2929485"/>
    <lineage>
        <taxon>Bacteria</taxon>
        <taxon>Pseudomonadati</taxon>
        <taxon>Thermodesulfobacteriota</taxon>
        <taxon>Desulfobacteria</taxon>
        <taxon>Desulfobacterales</taxon>
        <taxon>Desulfosarcinaceae</taxon>
        <taxon>Desulfatitalea</taxon>
    </lineage>
</organism>
<proteinExistence type="predicted"/>
<reference evidence="1" key="1">
    <citation type="submission" date="2022-04" db="EMBL/GenBank/DDBJ databases">
        <title>Desulfatitalea alkaliphila sp. nov., a novel anaerobic sulfate-reducing bacterium isolated from terrestrial mud volcano, Taman Peninsula, Russia.</title>
        <authorList>
            <person name="Khomyakova M.A."/>
            <person name="Merkel A.Y."/>
            <person name="Slobodkin A.I."/>
        </authorList>
    </citation>
    <scope>NUCLEOTIDE SEQUENCE</scope>
    <source>
        <strain evidence="1">M08but</strain>
    </source>
</reference>
<protein>
    <submittedName>
        <fullName evidence="1">Uncharacterized protein</fullName>
    </submittedName>
</protein>
<evidence type="ECO:0000313" key="1">
    <source>
        <dbReference type="EMBL" id="MCJ8500124.1"/>
    </source>
</evidence>
<dbReference type="Proteomes" id="UP001165427">
    <property type="component" value="Unassembled WGS sequence"/>
</dbReference>
<name>A0AA41R172_9BACT</name>
<dbReference type="RefSeq" id="WP_246903914.1">
    <property type="nucleotide sequence ID" value="NZ_JALJRB010000004.1"/>
</dbReference>